<dbReference type="InterPro" id="IPR016163">
    <property type="entry name" value="Ald_DH_C"/>
</dbReference>
<dbReference type="PROSITE" id="PS00070">
    <property type="entry name" value="ALDEHYDE_DEHYDR_CYS"/>
    <property type="match status" value="1"/>
</dbReference>
<dbReference type="Gene3D" id="3.40.309.10">
    <property type="entry name" value="Aldehyde Dehydrogenase, Chain A, domain 2"/>
    <property type="match status" value="1"/>
</dbReference>
<comment type="similarity">
    <text evidence="5">In the C-terminal section; belongs to the aldehyde dehydrogenase family.</text>
</comment>
<evidence type="ECO:0000256" key="5">
    <source>
        <dbReference type="PIRNR" id="PIRNR000197"/>
    </source>
</evidence>
<dbReference type="InterPro" id="IPR016160">
    <property type="entry name" value="Ald_DH_CS_CYS"/>
</dbReference>
<dbReference type="CDD" id="cd07125">
    <property type="entry name" value="ALDH_PutA-P5CDH"/>
    <property type="match status" value="1"/>
</dbReference>
<evidence type="ECO:0000256" key="3">
    <source>
        <dbReference type="ARBA" id="ARBA00023027"/>
    </source>
</evidence>
<dbReference type="AlphaFoldDB" id="A0A4R1J8U7"/>
<sequence length="1042" mass="114918">MFNAKNTLDRNYLTQSPQDLWENLALLNDIDEDEWLTELIDLAKEQYDQEAITQSATQLVSDIRSDKKSMGMLDALLLEYSLNTREGVLLMSLCEALIRIPDPTTAQALIDDKLTSGNWSAHKGKSDSLLVNTATWSLRLTGQLLNLPPSQAESGIRVMLSRFSAPTIRTMIRRSMKIIGYQFVLGEDIKQALKNGESYRKKGYTYTFDMLGEAALTAEDANAYKQDYLNSIRAVGTTQALPNSPKPSISIKLSALHPRYDSLQEERVLTELVTTVLELVREARQRDVAITIDAEEAERLEISLKVFEKVFRDEACRGWGKMGLVVQAYSKRTLAVLAWLAALAHDVGDEIPTRLVKGAYWDSEIKLYQQRGLKTYPVYTRKEGTDVSYLACAKMMLSEATTGLIYPQFASHNAQTISAILTFPKAHPFEFQRLHGMGDILYDRIITQENISVRIYAPVGKHADLLPYLVRRLLENGANNSFVHRLIDPKCSVEEIVEDPIAKLSTQNQFANPRIALPQAIYGERRANSQGVDLHVAHHLRAFIEARDEFATHQWQAGPLINGSLQFNPENAHSIHSPYDRALEVGLVSSTSTQQLNEALQIASEAYPNWSKQDTASRAGCLKKAAELMQENFAELIALCQREAGKTLQDSIDEIREAIDFCNYYAMQAQLRLGSSNVFTDYTNQSCANAYKGRGVFACISPWNFPVAIFTGQIVAALVSGNTVVAKPAPQTTLIAVRTVEILHQAGIPTNVLHLVTGEGEIGQALVSAAQIAGVAFTGSTQTARAINRALAQREQLPVPLIAETGGQNAMIVDSSALPEQVIKDVLRSAFVSAGQRCSALRVLCVQDDVADLFIKQLAGAMAELKIGNPLEANVDVGPVIDETAQKQLLAYQSKLHNEAQTIFELEAPKDSRGIFVAPSAYEISSLNQLEKEQFGPILHVIRYPANGLETLIEQINQLGYGLTLGIHSRIEHRFKNIALNAQVGNCYVNRDQVGATVGSQPFGGRGLSGTGPKAGGPHYLYRFSQNITVSDTQQESNHGNA</sequence>
<dbReference type="SUPFAM" id="SSF51730">
    <property type="entry name" value="FAD-linked oxidoreductase"/>
    <property type="match status" value="1"/>
</dbReference>
<comment type="catalytic activity">
    <reaction evidence="5">
        <text>L-proline + a quinone = (S)-1-pyrroline-5-carboxylate + a quinol + H(+)</text>
        <dbReference type="Rhea" id="RHEA:23784"/>
        <dbReference type="ChEBI" id="CHEBI:15378"/>
        <dbReference type="ChEBI" id="CHEBI:17388"/>
        <dbReference type="ChEBI" id="CHEBI:24646"/>
        <dbReference type="ChEBI" id="CHEBI:60039"/>
        <dbReference type="ChEBI" id="CHEBI:132124"/>
        <dbReference type="EC" id="1.5.5.2"/>
    </reaction>
</comment>
<dbReference type="Pfam" id="PF14850">
    <property type="entry name" value="Pro_dh-DNA_bdg"/>
    <property type="match status" value="1"/>
</dbReference>
<name>A0A4R1J8U7_9GAMM</name>
<evidence type="ECO:0000259" key="9">
    <source>
        <dbReference type="Pfam" id="PF14850"/>
    </source>
</evidence>
<dbReference type="GO" id="GO:0010133">
    <property type="term" value="P:L-proline catabolic process to L-glutamate"/>
    <property type="evidence" value="ECO:0007669"/>
    <property type="project" value="UniProtKB-UniRule"/>
</dbReference>
<keyword evidence="5" id="KW-0274">FAD</keyword>
<evidence type="ECO:0000313" key="11">
    <source>
        <dbReference type="Proteomes" id="UP000295565"/>
    </source>
</evidence>
<comment type="pathway">
    <text evidence="5">Amino-acid degradation; L-proline degradation into L-glutamate; L-glutamate from L-proline: step 1/2.</text>
</comment>
<feature type="active site" evidence="6">
    <location>
        <position position="804"/>
    </location>
</feature>
<dbReference type="EC" id="1.5.5.2" evidence="5"/>
<dbReference type="EMBL" id="SMGD01000018">
    <property type="protein sequence ID" value="TCK46485.1"/>
    <property type="molecule type" value="Genomic_DNA"/>
</dbReference>
<dbReference type="InterPro" id="IPR024089">
    <property type="entry name" value="PRODH_PutA_dom_I/II"/>
</dbReference>
<evidence type="ECO:0000259" key="7">
    <source>
        <dbReference type="Pfam" id="PF00171"/>
    </source>
</evidence>
<keyword evidence="3 5" id="KW-0520">NAD</keyword>
<comment type="pathway">
    <text evidence="1 5">Amino-acid degradation; L-proline degradation into L-glutamate; L-glutamate from L-proline: step 2/2.</text>
</comment>
<reference evidence="10 11" key="1">
    <citation type="submission" date="2019-03" db="EMBL/GenBank/DDBJ databases">
        <title>Genomic Encyclopedia of Type Strains, Phase IV (KMG-IV): sequencing the most valuable type-strain genomes for metagenomic binning, comparative biology and taxonomic classification.</title>
        <authorList>
            <person name="Goeker M."/>
        </authorList>
    </citation>
    <scope>NUCLEOTIDE SEQUENCE [LARGE SCALE GENOMIC DNA]</scope>
    <source>
        <strain evidence="10 11">DSM 18577</strain>
    </source>
</reference>
<keyword evidence="5" id="KW-0805">Transcription regulation</keyword>
<dbReference type="InterPro" id="IPR015590">
    <property type="entry name" value="Aldehyde_DH_dom"/>
</dbReference>
<evidence type="ECO:0000256" key="4">
    <source>
        <dbReference type="ARBA" id="ARBA00048142"/>
    </source>
</evidence>
<feature type="domain" description="Proline dehydrogenase PutA" evidence="9">
    <location>
        <begin position="72"/>
        <end position="183"/>
    </location>
</feature>
<evidence type="ECO:0000313" key="10">
    <source>
        <dbReference type="EMBL" id="TCK46485.1"/>
    </source>
</evidence>
<keyword evidence="5" id="KW-0804">Transcription</keyword>
<dbReference type="InterPro" id="IPR025703">
    <property type="entry name" value="Bifunct_PutA"/>
</dbReference>
<comment type="similarity">
    <text evidence="5">In the N-terminal section; belongs to the proline dehydrogenase family.</text>
</comment>
<dbReference type="Gene3D" id="1.20.5.460">
    <property type="entry name" value="Single helix bin"/>
    <property type="match status" value="1"/>
</dbReference>
<dbReference type="Gene3D" id="3.40.605.10">
    <property type="entry name" value="Aldehyde Dehydrogenase, Chain A, domain 1"/>
    <property type="match status" value="1"/>
</dbReference>
<comment type="catalytic activity">
    <reaction evidence="4 5">
        <text>L-glutamate 5-semialdehyde + NAD(+) + H2O = L-glutamate + NADH + 2 H(+)</text>
        <dbReference type="Rhea" id="RHEA:30235"/>
        <dbReference type="ChEBI" id="CHEBI:15377"/>
        <dbReference type="ChEBI" id="CHEBI:15378"/>
        <dbReference type="ChEBI" id="CHEBI:29985"/>
        <dbReference type="ChEBI" id="CHEBI:57540"/>
        <dbReference type="ChEBI" id="CHEBI:57945"/>
        <dbReference type="ChEBI" id="CHEBI:58066"/>
        <dbReference type="EC" id="1.2.1.88"/>
    </reaction>
</comment>
<dbReference type="GO" id="GO:0009898">
    <property type="term" value="C:cytoplasmic side of plasma membrane"/>
    <property type="evidence" value="ECO:0007669"/>
    <property type="project" value="TreeGrafter"/>
</dbReference>
<comment type="function">
    <text evidence="5">Oxidizes proline to glutamate for use as a carbon and nitrogen source.</text>
</comment>
<dbReference type="OrthoDB" id="9812625at2"/>
<evidence type="ECO:0000259" key="8">
    <source>
        <dbReference type="Pfam" id="PF01619"/>
    </source>
</evidence>
<dbReference type="Proteomes" id="UP000295565">
    <property type="component" value="Unassembled WGS sequence"/>
</dbReference>
<protein>
    <recommendedName>
        <fullName evidence="5">Bifunctional protein PutA</fullName>
    </recommendedName>
    <domain>
        <recommendedName>
            <fullName evidence="5">Proline dehydrogenase</fullName>
            <ecNumber evidence="5">1.5.5.2</ecNumber>
        </recommendedName>
        <alternativeName>
            <fullName evidence="5">Proline oxidase</fullName>
        </alternativeName>
    </domain>
    <domain>
        <recommendedName>
            <fullName evidence="5">Delta-1-pyrroline-5-carboxylate dehydrogenase</fullName>
            <shortName evidence="5">P5C dehydrogenase</shortName>
            <ecNumber evidence="5">1.2.1.88</ecNumber>
        </recommendedName>
        <alternativeName>
            <fullName evidence="5">L-glutamate gamma-semialdehyde dehydrogenase</fullName>
        </alternativeName>
    </domain>
</protein>
<dbReference type="EC" id="1.2.1.88" evidence="5"/>
<organism evidence="10 11">
    <name type="scientific">Celerinatantimonas diazotrophica</name>
    <dbReference type="NCBI Taxonomy" id="412034"/>
    <lineage>
        <taxon>Bacteria</taxon>
        <taxon>Pseudomonadati</taxon>
        <taxon>Pseudomonadota</taxon>
        <taxon>Gammaproteobacteria</taxon>
        <taxon>Celerinatantimonadaceae</taxon>
        <taxon>Celerinatantimonas</taxon>
    </lineage>
</organism>
<accession>A0A4R1J8U7</accession>
<dbReference type="SUPFAM" id="SSF53720">
    <property type="entry name" value="ALDH-like"/>
    <property type="match status" value="1"/>
</dbReference>
<dbReference type="InterPro" id="IPR002872">
    <property type="entry name" value="Proline_DH_dom"/>
</dbReference>
<evidence type="ECO:0000256" key="2">
    <source>
        <dbReference type="ARBA" id="ARBA00023002"/>
    </source>
</evidence>
<dbReference type="RefSeq" id="WP_131914176.1">
    <property type="nucleotide sequence ID" value="NZ_OU594967.1"/>
</dbReference>
<feature type="domain" description="Proline dehydrogenase" evidence="8">
    <location>
        <begin position="192"/>
        <end position="485"/>
    </location>
</feature>
<dbReference type="GO" id="GO:0003700">
    <property type="term" value="F:DNA-binding transcription factor activity"/>
    <property type="evidence" value="ECO:0007669"/>
    <property type="project" value="InterPro"/>
</dbReference>
<dbReference type="InterPro" id="IPR016162">
    <property type="entry name" value="Ald_DH_N"/>
</dbReference>
<keyword evidence="5" id="KW-0678">Repressor</keyword>
<dbReference type="PIRSF" id="PIRSF000197">
    <property type="entry name" value="Bifunct_PutA"/>
    <property type="match status" value="1"/>
</dbReference>
<evidence type="ECO:0000256" key="6">
    <source>
        <dbReference type="PIRSR" id="PIRSR000197-1"/>
    </source>
</evidence>
<evidence type="ECO:0000256" key="1">
    <source>
        <dbReference type="ARBA" id="ARBA00004786"/>
    </source>
</evidence>
<dbReference type="InterPro" id="IPR005933">
    <property type="entry name" value="PutA_C"/>
</dbReference>
<dbReference type="InterPro" id="IPR029041">
    <property type="entry name" value="FAD-linked_oxidoreductase-like"/>
</dbReference>
<comment type="caution">
    <text evidence="10">The sequence shown here is derived from an EMBL/GenBank/DDBJ whole genome shotgun (WGS) entry which is preliminary data.</text>
</comment>
<dbReference type="GO" id="GO:0003677">
    <property type="term" value="F:DNA binding"/>
    <property type="evidence" value="ECO:0007669"/>
    <property type="project" value="UniProtKB-KW"/>
</dbReference>
<dbReference type="NCBIfam" id="TIGR01238">
    <property type="entry name" value="D1pyr5carbox3"/>
    <property type="match status" value="1"/>
</dbReference>
<dbReference type="Gene3D" id="3.20.20.220">
    <property type="match status" value="1"/>
</dbReference>
<dbReference type="InterPro" id="IPR050485">
    <property type="entry name" value="Proline_metab_enzyme"/>
</dbReference>
<feature type="active site" evidence="6">
    <location>
        <position position="838"/>
    </location>
</feature>
<dbReference type="GO" id="GO:0004657">
    <property type="term" value="F:proline dehydrogenase activity"/>
    <property type="evidence" value="ECO:0007669"/>
    <property type="project" value="UniProtKB-UniRule"/>
</dbReference>
<dbReference type="InterPro" id="IPR024082">
    <property type="entry name" value="PRODH_PutA_dom_II"/>
</dbReference>
<feature type="domain" description="Aldehyde dehydrogenase" evidence="7">
    <location>
        <begin position="574"/>
        <end position="1027"/>
    </location>
</feature>
<dbReference type="Pfam" id="PF00171">
    <property type="entry name" value="Aldedh"/>
    <property type="match status" value="1"/>
</dbReference>
<gene>
    <name evidence="10" type="ORF">EV690_3433</name>
</gene>
<dbReference type="SUPFAM" id="SSF81935">
    <property type="entry name" value="N-terminal domain of bifunctional PutA protein"/>
    <property type="match status" value="1"/>
</dbReference>
<keyword evidence="2 5" id="KW-0560">Oxidoreductase</keyword>
<keyword evidence="5" id="KW-0285">Flavoprotein</keyword>
<dbReference type="FunFam" id="3.40.309.10:FF:000005">
    <property type="entry name" value="1-pyrroline-5-carboxylate dehydrogenase 1"/>
    <property type="match status" value="1"/>
</dbReference>
<proteinExistence type="inferred from homology"/>
<keyword evidence="11" id="KW-1185">Reference proteome</keyword>
<dbReference type="UniPathway" id="UPA00261">
    <property type="reaction ID" value="UER00373"/>
</dbReference>
<dbReference type="Pfam" id="PF01619">
    <property type="entry name" value="Pro_dh"/>
    <property type="match status" value="1"/>
</dbReference>
<dbReference type="InterPro" id="IPR016161">
    <property type="entry name" value="Ald_DH/histidinol_DH"/>
</dbReference>
<keyword evidence="5" id="KW-0238">DNA-binding</keyword>
<comment type="cofactor">
    <cofactor evidence="5">
        <name>FAD</name>
        <dbReference type="ChEBI" id="CHEBI:57692"/>
    </cofactor>
</comment>
<dbReference type="PANTHER" id="PTHR42862:SF1">
    <property type="entry name" value="DELTA-1-PYRROLINE-5-CARBOXYLATE DEHYDROGENASE 2, ISOFORM A-RELATED"/>
    <property type="match status" value="1"/>
</dbReference>
<dbReference type="PANTHER" id="PTHR42862">
    <property type="entry name" value="DELTA-1-PYRROLINE-5-CARBOXYLATE DEHYDROGENASE 1, ISOFORM A-RELATED"/>
    <property type="match status" value="1"/>
</dbReference>
<keyword evidence="5" id="KW-0642">Proline metabolism</keyword>
<dbReference type="NCBIfam" id="NF008869">
    <property type="entry name" value="PRK11904.1"/>
    <property type="match status" value="1"/>
</dbReference>
<dbReference type="GO" id="GO:0003842">
    <property type="term" value="F:L-glutamate gamma-semialdehyde dehydrogenase activity"/>
    <property type="evidence" value="ECO:0007669"/>
    <property type="project" value="UniProtKB-UniRule"/>
</dbReference>